<keyword evidence="6" id="KW-1185">Reference proteome</keyword>
<dbReference type="Proteomes" id="UP000251120">
    <property type="component" value="Chromosome"/>
</dbReference>
<proteinExistence type="predicted"/>
<dbReference type="EMBL" id="CP021781">
    <property type="protein sequence ID" value="AXA33416.1"/>
    <property type="molecule type" value="Genomic_DNA"/>
</dbReference>
<sequence>MKSIKLKNGHLYYQECGSGPAMLWIHGLPLNSDSWFAQFEYFKSNYHNVAIDLRGYGNSSALPDNYDSITDVYVEDIKQCIEVLKLDKPILVGFASGGHATLKFAAKYSEMISKLVVINASPCFKKQSDWQWGFSAETLKSFTKKIEETTSNEELSAVLYTPAIKEQHSDELDKMKSWFDEMLAKAKKETILAFFNNIALDDDRALLPNITTPTLIINSVLGEEVPTDVGLYLRQNIANSQYYEINGVGHFVFATQSKLVNQTIEQFIDPSTTINIPKFTKEY</sequence>
<dbReference type="GO" id="GO:0016020">
    <property type="term" value="C:membrane"/>
    <property type="evidence" value="ECO:0007669"/>
    <property type="project" value="TreeGrafter"/>
</dbReference>
<name>A0A2Z4XXF6_9GAMM</name>
<dbReference type="PANTHER" id="PTHR43798:SF31">
    <property type="entry name" value="AB HYDROLASE SUPERFAMILY PROTEIN YCLE"/>
    <property type="match status" value="1"/>
</dbReference>
<organism evidence="3 5">
    <name type="scientific">Francisella adeliensis</name>
    <dbReference type="NCBI Taxonomy" id="2007306"/>
    <lineage>
        <taxon>Bacteria</taxon>
        <taxon>Pseudomonadati</taxon>
        <taxon>Pseudomonadota</taxon>
        <taxon>Gammaproteobacteria</taxon>
        <taxon>Thiotrichales</taxon>
        <taxon>Francisellaceae</taxon>
        <taxon>Francisella</taxon>
    </lineage>
</organism>
<dbReference type="InterPro" id="IPR000073">
    <property type="entry name" value="AB_hydrolase_1"/>
</dbReference>
<evidence type="ECO:0000313" key="6">
    <source>
        <dbReference type="Proteomes" id="UP000681131"/>
    </source>
</evidence>
<dbReference type="InterPro" id="IPR050266">
    <property type="entry name" value="AB_hydrolase_sf"/>
</dbReference>
<keyword evidence="1 4" id="KW-0378">Hydrolase</keyword>
<reference evidence="3 5" key="1">
    <citation type="submission" date="2017-06" db="EMBL/GenBank/DDBJ databases">
        <title>Complete genome of Francisella adeliensis.</title>
        <authorList>
            <person name="Vallesi A."/>
            <person name="Sjodin A."/>
        </authorList>
    </citation>
    <scope>NUCLEOTIDE SEQUENCE [LARGE SCALE GENOMIC DNA]</scope>
    <source>
        <strain evidence="3 5">FDC440</strain>
    </source>
</reference>
<evidence type="ECO:0000313" key="3">
    <source>
        <dbReference type="EMBL" id="AXA33416.1"/>
    </source>
</evidence>
<reference evidence="4 6" key="2">
    <citation type="submission" date="2019-08" db="EMBL/GenBank/DDBJ databases">
        <title>Complete genome sequences of Francisella adeliensis (FSC1325 and FSC1326).</title>
        <authorList>
            <person name="Ohrman C."/>
            <person name="Uneklint I."/>
            <person name="Vallesi A."/>
            <person name="Karlsson L."/>
            <person name="Sjodin A."/>
        </authorList>
    </citation>
    <scope>NUCLEOTIDE SEQUENCE [LARGE SCALE GENOMIC DNA]</scope>
    <source>
        <strain evidence="4 6">FSC1325</strain>
    </source>
</reference>
<evidence type="ECO:0000313" key="4">
    <source>
        <dbReference type="EMBL" id="QIW11644.1"/>
    </source>
</evidence>
<dbReference type="InterPro" id="IPR029058">
    <property type="entry name" value="AB_hydrolase_fold"/>
</dbReference>
<dbReference type="RefSeq" id="WP_112869589.1">
    <property type="nucleotide sequence ID" value="NZ_CP021781.1"/>
</dbReference>
<dbReference type="SUPFAM" id="SSF53474">
    <property type="entry name" value="alpha/beta-Hydrolases"/>
    <property type="match status" value="1"/>
</dbReference>
<protein>
    <submittedName>
        <fullName evidence="4">Alpha/beta hydrolase</fullName>
    </submittedName>
</protein>
<dbReference type="Proteomes" id="UP000681131">
    <property type="component" value="Chromosome"/>
</dbReference>
<accession>A0A2Z4XXF6</accession>
<dbReference type="Pfam" id="PF00561">
    <property type="entry name" value="Abhydrolase_1"/>
    <property type="match status" value="1"/>
</dbReference>
<gene>
    <name evidence="3" type="ORF">CDH04_02850</name>
    <name evidence="4" type="ORF">FZC43_02850</name>
</gene>
<dbReference type="PRINTS" id="PR00111">
    <property type="entry name" value="ABHYDROLASE"/>
</dbReference>
<evidence type="ECO:0000313" key="5">
    <source>
        <dbReference type="Proteomes" id="UP000251120"/>
    </source>
</evidence>
<dbReference type="EMBL" id="CP043424">
    <property type="protein sequence ID" value="QIW11644.1"/>
    <property type="molecule type" value="Genomic_DNA"/>
</dbReference>
<dbReference type="AlphaFoldDB" id="A0A2Z4XXF6"/>
<dbReference type="GO" id="GO:0016787">
    <property type="term" value="F:hydrolase activity"/>
    <property type="evidence" value="ECO:0007669"/>
    <property type="project" value="UniProtKB-KW"/>
</dbReference>
<dbReference type="PANTHER" id="PTHR43798">
    <property type="entry name" value="MONOACYLGLYCEROL LIPASE"/>
    <property type="match status" value="1"/>
</dbReference>
<feature type="domain" description="AB hydrolase-1" evidence="2">
    <location>
        <begin position="20"/>
        <end position="254"/>
    </location>
</feature>
<dbReference type="KEGG" id="fad:CDH04_02850"/>
<evidence type="ECO:0000256" key="1">
    <source>
        <dbReference type="ARBA" id="ARBA00022801"/>
    </source>
</evidence>
<dbReference type="OrthoDB" id="9796770at2"/>
<evidence type="ECO:0000259" key="2">
    <source>
        <dbReference type="Pfam" id="PF00561"/>
    </source>
</evidence>
<dbReference type="Gene3D" id="3.40.50.1820">
    <property type="entry name" value="alpha/beta hydrolase"/>
    <property type="match status" value="1"/>
</dbReference>